<reference evidence="2" key="2">
    <citation type="submission" date="2022-06" db="UniProtKB">
        <authorList>
            <consortium name="EnsemblMetazoa"/>
        </authorList>
    </citation>
    <scope>IDENTIFICATION</scope>
    <source>
        <strain evidence="2">p50T (Dazao)</strain>
    </source>
</reference>
<evidence type="ECO:0000313" key="2">
    <source>
        <dbReference type="EnsemblMetazoa" id="XP_037871625.1"/>
    </source>
</evidence>
<keyword evidence="3" id="KW-1185">Reference proteome</keyword>
<dbReference type="Proteomes" id="UP000005204">
    <property type="component" value="Unassembled WGS sequence"/>
</dbReference>
<name>A0A8R2M277_BOMMO</name>
<dbReference type="Pfam" id="PF03564">
    <property type="entry name" value="DUF1759"/>
    <property type="match status" value="1"/>
</dbReference>
<evidence type="ECO:0000259" key="1">
    <source>
        <dbReference type="Pfam" id="PF18701"/>
    </source>
</evidence>
<accession>A0A8R2M277</accession>
<dbReference type="Pfam" id="PF18701">
    <property type="entry name" value="DUF5641"/>
    <property type="match status" value="1"/>
</dbReference>
<reference evidence="3" key="1">
    <citation type="journal article" date="2008" name="Insect Biochem. Mol. Biol.">
        <title>The genome of a lepidopteran model insect, the silkworm Bombyx mori.</title>
        <authorList>
            <consortium name="International Silkworm Genome Consortium"/>
        </authorList>
    </citation>
    <scope>NUCLEOTIDE SEQUENCE [LARGE SCALE GENOMIC DNA]</scope>
    <source>
        <strain evidence="3">p50T</strain>
    </source>
</reference>
<proteinExistence type="predicted"/>
<dbReference type="PANTHER" id="PTHR47331:SF1">
    <property type="entry name" value="GAG-LIKE PROTEIN"/>
    <property type="match status" value="1"/>
</dbReference>
<dbReference type="PANTHER" id="PTHR47331">
    <property type="entry name" value="PHD-TYPE DOMAIN-CONTAINING PROTEIN"/>
    <property type="match status" value="1"/>
</dbReference>
<sequence length="391" mass="44320">MSTEKLMIPEKSPKSPISKSNDPLSILIKKRGIIRGRLTVLTKQINSLDQNSLVSCANKRAELELRLSTASKMFDEFSEIQSEIELSVNDHDLFQQLELREGFESAYYTIIAQAKSLLSSSEVAPSSHPGSHAVKLPTIAMPTFDGSYEHWLEYRDTFLSLVHNNADITPIQKFHYLKSSLKSVAALVIDSLEFSSNNYTVAWDLICNRYNNTRLLVHNHVKALFSIQSLVKESPTHIRDIVDYATSQNITFKFIPPYAPHFGGLWEAGVKSFGRPLTAPVCADLQERQLSSLTRYQRVEQIRQHFWNRWSKEYVSEMQTRTKWKSNHSDLKLNTLVVIKDTNSPPLKWTLGRVTSVLPGQDGVSRVAEIRTATGTIKRAFSKICPLPVEV</sequence>
<dbReference type="InterPro" id="IPR040676">
    <property type="entry name" value="DUF5641"/>
</dbReference>
<feature type="domain" description="DUF5641" evidence="1">
    <location>
        <begin position="294"/>
        <end position="387"/>
    </location>
</feature>
<organism evidence="2 3">
    <name type="scientific">Bombyx mori</name>
    <name type="common">Silk moth</name>
    <dbReference type="NCBI Taxonomy" id="7091"/>
    <lineage>
        <taxon>Eukaryota</taxon>
        <taxon>Metazoa</taxon>
        <taxon>Ecdysozoa</taxon>
        <taxon>Arthropoda</taxon>
        <taxon>Hexapoda</taxon>
        <taxon>Insecta</taxon>
        <taxon>Pterygota</taxon>
        <taxon>Neoptera</taxon>
        <taxon>Endopterygota</taxon>
        <taxon>Lepidoptera</taxon>
        <taxon>Glossata</taxon>
        <taxon>Ditrysia</taxon>
        <taxon>Bombycoidea</taxon>
        <taxon>Bombycidae</taxon>
        <taxon>Bombycinae</taxon>
        <taxon>Bombyx</taxon>
    </lineage>
</organism>
<dbReference type="EnsemblMetazoa" id="XM_038015697.1">
    <property type="protein sequence ID" value="XP_037871625.1"/>
    <property type="gene ID" value="LOC119629562"/>
</dbReference>
<dbReference type="InterPro" id="IPR005312">
    <property type="entry name" value="DUF1759"/>
</dbReference>
<dbReference type="AlphaFoldDB" id="A0A8R2M277"/>
<evidence type="ECO:0000313" key="3">
    <source>
        <dbReference type="Proteomes" id="UP000005204"/>
    </source>
</evidence>
<protein>
    <recommendedName>
        <fullName evidence="1">DUF5641 domain-containing protein</fullName>
    </recommendedName>
</protein>